<evidence type="ECO:0000313" key="2">
    <source>
        <dbReference type="EMBL" id="KAF7714877.1"/>
    </source>
</evidence>
<evidence type="ECO:0000313" key="3">
    <source>
        <dbReference type="Proteomes" id="UP000631181"/>
    </source>
</evidence>
<keyword evidence="3" id="KW-1185">Reference proteome</keyword>
<keyword evidence="1" id="KW-0732">Signal</keyword>
<comment type="caution">
    <text evidence="2">The sequence shown here is derived from an EMBL/GenBank/DDBJ whole genome shotgun (WGS) entry which is preliminary data.</text>
</comment>
<reference evidence="2" key="1">
    <citation type="journal article" date="2020" name="Front. Microbiol.">
        <title>Gene regulatory networks of Penicillium echinulatum 2HH and Penicillium oxalicum 114-2 inferred by a computational biology approach.</title>
        <authorList>
            <person name="Lenz A.R."/>
            <person name="Galan-Vasquez E."/>
            <person name="Balbinot E."/>
            <person name="De Abreu F.P."/>
            <person name="De Oliveira N.S."/>
            <person name="Da Rosa L.O."/>
            <person name="De Avila E Silva S."/>
            <person name="Camassola M."/>
            <person name="Dillon A.J.P."/>
            <person name="Perez-Rueda E."/>
        </authorList>
    </citation>
    <scope>NUCLEOTIDE SEQUENCE</scope>
    <source>
        <strain evidence="2">S1M29</strain>
    </source>
</reference>
<organism evidence="2 3">
    <name type="scientific">Penicillium ucsense</name>
    <dbReference type="NCBI Taxonomy" id="2839758"/>
    <lineage>
        <taxon>Eukaryota</taxon>
        <taxon>Fungi</taxon>
        <taxon>Dikarya</taxon>
        <taxon>Ascomycota</taxon>
        <taxon>Pezizomycotina</taxon>
        <taxon>Eurotiomycetes</taxon>
        <taxon>Eurotiomycetidae</taxon>
        <taxon>Eurotiales</taxon>
        <taxon>Aspergillaceae</taxon>
        <taxon>Penicillium</taxon>
    </lineage>
</organism>
<feature type="signal peptide" evidence="1">
    <location>
        <begin position="1"/>
        <end position="19"/>
    </location>
</feature>
<dbReference type="OrthoDB" id="4794019at2759"/>
<dbReference type="EMBL" id="WIWV01000072">
    <property type="protein sequence ID" value="KAF7714877.1"/>
    <property type="molecule type" value="Genomic_DNA"/>
</dbReference>
<sequence length="251" mass="28155">MNLRFLCTILLFLSAGVLGSVNSAPYTALTLWYMYRMDVIVSGPGKTEIVPELKGSAPDGTFYFDEFVQYTQYVSANKRKKSSAWKGNTGVGKNLNPDVESTARKLAETGFTRQFKPSLVYPNRVQALRAKNPAAIELQLDRLRESLKPVINIRFEDQTAGFLRDLNSWFKAQTKITWETKTVDGPDGTKLTQIDTEATLKKNTIDMATMKKDLISFIATYQTQHQKGKSHYAAITSSQRNEGRIMGDSTC</sequence>
<gene>
    <name evidence="2" type="ORF">PECM_007694</name>
</gene>
<name>A0A8J8W277_9EURO</name>
<proteinExistence type="predicted"/>
<dbReference type="Proteomes" id="UP000631181">
    <property type="component" value="Unassembled WGS sequence"/>
</dbReference>
<dbReference type="AlphaFoldDB" id="A0A8J8W277"/>
<feature type="chain" id="PRO_5035328740" evidence="1">
    <location>
        <begin position="20"/>
        <end position="251"/>
    </location>
</feature>
<evidence type="ECO:0000256" key="1">
    <source>
        <dbReference type="SAM" id="SignalP"/>
    </source>
</evidence>
<accession>A0A8J8W277</accession>
<protein>
    <submittedName>
        <fullName evidence="2">Uncharacterized protein</fullName>
    </submittedName>
</protein>